<evidence type="ECO:0000313" key="1">
    <source>
        <dbReference type="EMBL" id="KAJ8348701.1"/>
    </source>
</evidence>
<evidence type="ECO:0000313" key="2">
    <source>
        <dbReference type="Proteomes" id="UP001152622"/>
    </source>
</evidence>
<organism evidence="1 2">
    <name type="scientific">Synaphobranchus kaupii</name>
    <name type="common">Kaup's arrowtooth eel</name>
    <dbReference type="NCBI Taxonomy" id="118154"/>
    <lineage>
        <taxon>Eukaryota</taxon>
        <taxon>Metazoa</taxon>
        <taxon>Chordata</taxon>
        <taxon>Craniata</taxon>
        <taxon>Vertebrata</taxon>
        <taxon>Euteleostomi</taxon>
        <taxon>Actinopterygii</taxon>
        <taxon>Neopterygii</taxon>
        <taxon>Teleostei</taxon>
        <taxon>Anguilliformes</taxon>
        <taxon>Synaphobranchidae</taxon>
        <taxon>Synaphobranchus</taxon>
    </lineage>
</organism>
<accession>A0A9Q1F0Y3</accession>
<comment type="caution">
    <text evidence="1">The sequence shown here is derived from an EMBL/GenBank/DDBJ whole genome shotgun (WGS) entry which is preliminary data.</text>
</comment>
<dbReference type="EMBL" id="JAINUF010000010">
    <property type="protein sequence ID" value="KAJ8348701.1"/>
    <property type="molecule type" value="Genomic_DNA"/>
</dbReference>
<name>A0A9Q1F0Y3_SYNKA</name>
<sequence length="138" mass="14520">MSSVCDSFYSLRGRLVHSLATGDCACGRTGNCHCAAGLEPRADADVSPATGGIRTKDLSGALVCRLPQSRRPAPLRESKAKMNSCNVRLVPAVHPLALASTLTQSRTRSSAGVRHATMPYTLTSRSNLTVSMPTAHAV</sequence>
<protein>
    <submittedName>
        <fullName evidence="1">Uncharacterized protein</fullName>
    </submittedName>
</protein>
<dbReference type="Proteomes" id="UP001152622">
    <property type="component" value="Chromosome 10"/>
</dbReference>
<dbReference type="AlphaFoldDB" id="A0A9Q1F0Y3"/>
<proteinExistence type="predicted"/>
<gene>
    <name evidence="1" type="ORF">SKAU_G00272900</name>
</gene>
<keyword evidence="2" id="KW-1185">Reference proteome</keyword>
<reference evidence="1" key="1">
    <citation type="journal article" date="2023" name="Science">
        <title>Genome structures resolve the early diversification of teleost fishes.</title>
        <authorList>
            <person name="Parey E."/>
            <person name="Louis A."/>
            <person name="Montfort J."/>
            <person name="Bouchez O."/>
            <person name="Roques C."/>
            <person name="Iampietro C."/>
            <person name="Lluch J."/>
            <person name="Castinel A."/>
            <person name="Donnadieu C."/>
            <person name="Desvignes T."/>
            <person name="Floi Bucao C."/>
            <person name="Jouanno E."/>
            <person name="Wen M."/>
            <person name="Mejri S."/>
            <person name="Dirks R."/>
            <person name="Jansen H."/>
            <person name="Henkel C."/>
            <person name="Chen W.J."/>
            <person name="Zahm M."/>
            <person name="Cabau C."/>
            <person name="Klopp C."/>
            <person name="Thompson A.W."/>
            <person name="Robinson-Rechavi M."/>
            <person name="Braasch I."/>
            <person name="Lecointre G."/>
            <person name="Bobe J."/>
            <person name="Postlethwait J.H."/>
            <person name="Berthelot C."/>
            <person name="Roest Crollius H."/>
            <person name="Guiguen Y."/>
        </authorList>
    </citation>
    <scope>NUCLEOTIDE SEQUENCE</scope>
    <source>
        <strain evidence="1">WJC10195</strain>
    </source>
</reference>